<dbReference type="OrthoDB" id="10232763at2759"/>
<evidence type="ECO:0000256" key="1">
    <source>
        <dbReference type="SAM" id="MobiDB-lite"/>
    </source>
</evidence>
<reference evidence="2 3" key="1">
    <citation type="submission" date="2020-06" db="EMBL/GenBank/DDBJ databases">
        <authorList>
            <person name="Li R."/>
            <person name="Bekaert M."/>
        </authorList>
    </citation>
    <scope>NUCLEOTIDE SEQUENCE [LARGE SCALE GENOMIC DNA]</scope>
    <source>
        <strain evidence="3">wild</strain>
    </source>
</reference>
<evidence type="ECO:0000313" key="2">
    <source>
        <dbReference type="EMBL" id="CAC5424975.1"/>
    </source>
</evidence>
<dbReference type="AlphaFoldDB" id="A0A6J8EZQ3"/>
<name>A0A6J8EZQ3_MYTCO</name>
<dbReference type="Proteomes" id="UP000507470">
    <property type="component" value="Unassembled WGS sequence"/>
</dbReference>
<dbReference type="EMBL" id="CACVKT020010130">
    <property type="protein sequence ID" value="CAC5424975.1"/>
    <property type="molecule type" value="Genomic_DNA"/>
</dbReference>
<sequence length="469" mass="54080">MTARKFFGSHFQSITIHLAEAFRIFSLRSILTEEQGRCFGDLRRISRDTTTRQLGNIAENCIVRFNYQQKEGNKQNSFHMQDSFISKQARLSKQHPRSVFTAQFLKTKPTLIQCHLERIADFMAAGRVIWWSFDNGGIVFHDGPNDPSDRSDGPTLHHFRSSNLKKEQQVLENVWHDVVSKYKSNILQLPLPKLKLYDDDGQLTYITANENLVDEDDVSSIRENNGVLEKTSVHQFQPQDGKLDEDDKAASESTTSYSINDILADHQQTERTATNLNDLTNGRKPIEKMAPPSIIVKHNYNKKIDDVISTTARKKAIKRKLFDEDTGKQDFINLKKLPTTNKMKMVENFIVNSNKVNAEICYLELFLTSTVADVPKHRNDVDFCMELLGETDDTRNVIKFQMSLEKHPGNKSFTTSLDIHMAKLQTSVSKEHNKLKSMLLHEHTDIDASVNRKIRIAEMLMKKWKIYFW</sequence>
<feature type="compositionally biased region" description="Polar residues" evidence="1">
    <location>
        <begin position="270"/>
        <end position="280"/>
    </location>
</feature>
<keyword evidence="3" id="KW-1185">Reference proteome</keyword>
<organism evidence="2 3">
    <name type="scientific">Mytilus coruscus</name>
    <name type="common">Sea mussel</name>
    <dbReference type="NCBI Taxonomy" id="42192"/>
    <lineage>
        <taxon>Eukaryota</taxon>
        <taxon>Metazoa</taxon>
        <taxon>Spiralia</taxon>
        <taxon>Lophotrochozoa</taxon>
        <taxon>Mollusca</taxon>
        <taxon>Bivalvia</taxon>
        <taxon>Autobranchia</taxon>
        <taxon>Pteriomorphia</taxon>
        <taxon>Mytilida</taxon>
        <taxon>Mytiloidea</taxon>
        <taxon>Mytilidae</taxon>
        <taxon>Mytilinae</taxon>
        <taxon>Mytilus</taxon>
    </lineage>
</organism>
<evidence type="ECO:0000313" key="3">
    <source>
        <dbReference type="Proteomes" id="UP000507470"/>
    </source>
</evidence>
<gene>
    <name evidence="2" type="ORF">MCOR_56827</name>
</gene>
<feature type="region of interest" description="Disordered" evidence="1">
    <location>
        <begin position="229"/>
        <end position="284"/>
    </location>
</feature>
<proteinExistence type="predicted"/>
<protein>
    <submittedName>
        <fullName evidence="2">Uncharacterized protein</fullName>
    </submittedName>
</protein>
<accession>A0A6J8EZQ3</accession>